<evidence type="ECO:0000256" key="2">
    <source>
        <dbReference type="ARBA" id="ARBA00022692"/>
    </source>
</evidence>
<feature type="transmembrane region" description="Helical" evidence="6">
    <location>
        <begin position="12"/>
        <end position="31"/>
    </location>
</feature>
<dbReference type="PANTHER" id="PTHR30071:SF1">
    <property type="entry name" value="CYTOCHROME B_B6 PROTEIN-RELATED"/>
    <property type="match status" value="1"/>
</dbReference>
<dbReference type="Pfam" id="PF01578">
    <property type="entry name" value="Cytochrom_C_asm"/>
    <property type="match status" value="1"/>
</dbReference>
<dbReference type="RefSeq" id="WP_014768724.1">
    <property type="nucleotide sequence ID" value="NC_018002.1"/>
</dbReference>
<keyword evidence="5 6" id="KW-0472">Membrane</keyword>
<dbReference type="STRING" id="760154.Sulba_0529"/>
<proteinExistence type="predicted"/>
<feature type="transmembrane region" description="Helical" evidence="6">
    <location>
        <begin position="470"/>
        <end position="489"/>
    </location>
</feature>
<dbReference type="EMBL" id="CP003333">
    <property type="protein sequence ID" value="AFL67844.1"/>
    <property type="molecule type" value="Genomic_DNA"/>
</dbReference>
<feature type="domain" description="ResB-like" evidence="8">
    <location>
        <begin position="348"/>
        <end position="418"/>
    </location>
</feature>
<keyword evidence="3" id="KW-0201">Cytochrome c-type biogenesis</keyword>
<dbReference type="KEGG" id="sba:Sulba_0529"/>
<feature type="transmembrane region" description="Helical" evidence="6">
    <location>
        <begin position="915"/>
        <end position="934"/>
    </location>
</feature>
<dbReference type="eggNOG" id="COG1333">
    <property type="taxonomic scope" value="Bacteria"/>
</dbReference>
<evidence type="ECO:0000256" key="6">
    <source>
        <dbReference type="SAM" id="Phobius"/>
    </source>
</evidence>
<feature type="transmembrane region" description="Helical" evidence="6">
    <location>
        <begin position="829"/>
        <end position="848"/>
    </location>
</feature>
<keyword evidence="10" id="KW-1185">Reference proteome</keyword>
<feature type="transmembrane region" description="Helical" evidence="6">
    <location>
        <begin position="954"/>
        <end position="972"/>
    </location>
</feature>
<dbReference type="PANTHER" id="PTHR30071">
    <property type="entry name" value="HEME EXPORTER PROTEIN C"/>
    <property type="match status" value="1"/>
</dbReference>
<feature type="transmembrane region" description="Helical" evidence="6">
    <location>
        <begin position="772"/>
        <end position="794"/>
    </location>
</feature>
<feature type="transmembrane region" description="Helical" evidence="6">
    <location>
        <begin position="1019"/>
        <end position="1036"/>
    </location>
</feature>
<dbReference type="HOGENOM" id="CLU_008710_0_0_7"/>
<feature type="transmembrane region" description="Helical" evidence="6">
    <location>
        <begin position="78"/>
        <end position="98"/>
    </location>
</feature>
<feature type="transmembrane region" description="Helical" evidence="6">
    <location>
        <begin position="43"/>
        <end position="66"/>
    </location>
</feature>
<gene>
    <name evidence="9" type="ordered locus">Sulba_0529</name>
</gene>
<feature type="domain" description="Cytochrome c assembly protein" evidence="7">
    <location>
        <begin position="800"/>
        <end position="1007"/>
    </location>
</feature>
<evidence type="ECO:0000256" key="3">
    <source>
        <dbReference type="ARBA" id="ARBA00022748"/>
    </source>
</evidence>
<dbReference type="Pfam" id="PF05140">
    <property type="entry name" value="ResB"/>
    <property type="match status" value="1"/>
</dbReference>
<evidence type="ECO:0000313" key="10">
    <source>
        <dbReference type="Proteomes" id="UP000006176"/>
    </source>
</evidence>
<feature type="transmembrane region" description="Helical" evidence="6">
    <location>
        <begin position="979"/>
        <end position="999"/>
    </location>
</feature>
<dbReference type="Proteomes" id="UP000006176">
    <property type="component" value="Chromosome"/>
</dbReference>
<dbReference type="OrthoDB" id="9814290at2"/>
<evidence type="ECO:0000259" key="7">
    <source>
        <dbReference type="Pfam" id="PF01578"/>
    </source>
</evidence>
<accession>I3XV70</accession>
<dbReference type="InterPro" id="IPR045062">
    <property type="entry name" value="Cyt_c_biogenesis_CcsA/CcmC"/>
</dbReference>
<evidence type="ECO:0000256" key="1">
    <source>
        <dbReference type="ARBA" id="ARBA00004141"/>
    </source>
</evidence>
<dbReference type="GO" id="GO:0017004">
    <property type="term" value="P:cytochrome complex assembly"/>
    <property type="evidence" value="ECO:0007669"/>
    <property type="project" value="UniProtKB-KW"/>
</dbReference>
<feature type="transmembrane region" description="Helical" evidence="6">
    <location>
        <begin position="868"/>
        <end position="894"/>
    </location>
</feature>
<dbReference type="GO" id="GO:0020037">
    <property type="term" value="F:heme binding"/>
    <property type="evidence" value="ECO:0007669"/>
    <property type="project" value="InterPro"/>
</dbReference>
<name>I3XV70_SULBS</name>
<protein>
    <submittedName>
        <fullName evidence="9">ABC-type transport system involved in cytochrome c biogenesis, permease component</fullName>
    </submittedName>
</protein>
<dbReference type="PATRIC" id="fig|760154.4.peg.531"/>
<feature type="transmembrane region" description="Helical" evidence="6">
    <location>
        <begin position="743"/>
        <end position="760"/>
    </location>
</feature>
<feature type="transmembrane region" description="Helical" evidence="6">
    <location>
        <begin position="432"/>
        <end position="450"/>
    </location>
</feature>
<dbReference type="InterPro" id="IPR002541">
    <property type="entry name" value="Cyt_c_assembly"/>
</dbReference>
<dbReference type="InterPro" id="IPR007816">
    <property type="entry name" value="ResB-like_domain"/>
</dbReference>
<comment type="subcellular location">
    <subcellularLocation>
        <location evidence="1">Membrane</location>
        <topology evidence="1">Multi-pass membrane protein</topology>
    </subcellularLocation>
</comment>
<dbReference type="GO" id="GO:0005886">
    <property type="term" value="C:plasma membrane"/>
    <property type="evidence" value="ECO:0007669"/>
    <property type="project" value="TreeGrafter"/>
</dbReference>
<keyword evidence="4 6" id="KW-1133">Transmembrane helix</keyword>
<dbReference type="AlphaFoldDB" id="I3XV70"/>
<feature type="transmembrane region" description="Helical" evidence="6">
    <location>
        <begin position="806"/>
        <end position="822"/>
    </location>
</feature>
<evidence type="ECO:0000256" key="4">
    <source>
        <dbReference type="ARBA" id="ARBA00022989"/>
    </source>
</evidence>
<keyword evidence="2 6" id="KW-0812">Transmembrane</keyword>
<reference evidence="9 10" key="1">
    <citation type="submission" date="2012-06" db="EMBL/GenBank/DDBJ databases">
        <title>Complete sequence of Sulfurospirillum barnesii SES-3.</title>
        <authorList>
            <consortium name="US DOE Joint Genome Institute"/>
            <person name="Lucas S."/>
            <person name="Han J."/>
            <person name="Lapidus A."/>
            <person name="Cheng J.-F."/>
            <person name="Goodwin L."/>
            <person name="Pitluck S."/>
            <person name="Peters L."/>
            <person name="Ovchinnikova G."/>
            <person name="Lu M."/>
            <person name="Detter J.C."/>
            <person name="Han C."/>
            <person name="Tapia R."/>
            <person name="Land M."/>
            <person name="Hauser L."/>
            <person name="Kyrpides N."/>
            <person name="Ivanova N."/>
            <person name="Pagani I."/>
            <person name="Stolz J."/>
            <person name="Arkin A."/>
            <person name="Dehal P."/>
            <person name="Oremland R."/>
            <person name="Saltikov C."/>
            <person name="Basu P."/>
            <person name="Hollibaugh J."/>
            <person name="Newman D."/>
            <person name="Stolyar S."/>
            <person name="Hazen T."/>
            <person name="Woyke T."/>
        </authorList>
    </citation>
    <scope>NUCLEOTIDE SEQUENCE [LARGE SCALE GENOMIC DNA]</scope>
    <source>
        <strain evidence="10">ATCC 700032 / DSM 10660 / SES-3</strain>
    </source>
</reference>
<dbReference type="eggNOG" id="COG0755">
    <property type="taxonomic scope" value="Bacteria"/>
</dbReference>
<sequence>MDLVLKRILSIKSAIIFLFMFGFFSGFATFIENDFGVETSWALIYTSWWFEFIQIALGIILVYNIVRYKMYTLDKLPSFLFHLSFIFILIGSGVTRYFGFEGSLHVRNGMQENRITSSDSFISATALKDNKTYQYSHPKLISQIGSNHFSFSMDVGGEMATVKFKDYFTYATKKVVDDASGIPMISMILSGYGESLSVSLKEGERYETNEYIFSFNAKPVESKKEEVRFMLEDGKFYFSAPSSVAWFKMVENERGEYESGKKHDFTTGQLYTIGHVNFAPRYIGLKGKEKAVADKTPMNKNAALSAVIVDVTYQGESKEIALFGQGKGSRGEPVREMIGGVPFMLEWGSKLFTLPFYIKLNEFQLERYPGSMSPMSYASEVEVVDTEKGIHMPFRIYMNHVLDYRGFRFFQSSYDKDERGTILSVNNDPGKLPTYFGYILLCLGLFFNLLNTKSRFRKLASMVQKDMVKVKSLFIALACGLTLFQSPLLHADTSEENVNFLKRYDTHHADKFGHVLVQGADGRFKPIDTISMEMINKVYTHSSYEGLSANQVALSMMSSPAQWQGLPIVKVFHPELKKILGIAQTQKYASFNDFFNKEGDYGYKLTKYSEEANRKKPALRNQFDKDVLKVDERVNICYMVYTGEIFRMIPKQNDVSKRWFAPQDAVMRFSKQEGDEVRALVGGYFEAISTGLQSGNWEEANKAVEKLSAYQEQYGSDIIPNAKRIKAEIFFNHAQIFERLTPVYLLSGLVLLCFIFAKMINSTLRIGFMTRIVLIINAIAFLIHSGGLALRWYIAMHAPWSNGYESMIYIAWAIVLAGIFFSRQSIVSLALTSILAGVTLFVAHLSWMDPQITNLVPVLNSYWLNIHVSVITASYGFLGLCALLGFFTLILFAMQSTHNIKRNKELERNIVEATRINEMSMILGLSLLTVGNFLGGVWANESWGRYWGWDPKETWALVSILIYAGIVHFRFVPKWNNPFTFAVASTLSFASIIMTYFGVNFYLSGMHSYAAGDPVPVPSFVYYTIGVVALVIALSYSKRDIGKTL</sequence>
<evidence type="ECO:0000259" key="8">
    <source>
        <dbReference type="Pfam" id="PF05140"/>
    </source>
</evidence>
<evidence type="ECO:0000256" key="5">
    <source>
        <dbReference type="ARBA" id="ARBA00023136"/>
    </source>
</evidence>
<evidence type="ECO:0000313" key="9">
    <source>
        <dbReference type="EMBL" id="AFL67844.1"/>
    </source>
</evidence>
<organism evidence="9 10">
    <name type="scientific">Sulfurospirillum barnesii (strain ATCC 700032 / DSM 10660 / SES-3)</name>
    <dbReference type="NCBI Taxonomy" id="760154"/>
    <lineage>
        <taxon>Bacteria</taxon>
        <taxon>Pseudomonadati</taxon>
        <taxon>Campylobacterota</taxon>
        <taxon>Epsilonproteobacteria</taxon>
        <taxon>Campylobacterales</taxon>
        <taxon>Sulfurospirillaceae</taxon>
        <taxon>Sulfurospirillum</taxon>
    </lineage>
</organism>